<feature type="transmembrane region" description="Helical" evidence="1">
    <location>
        <begin position="479"/>
        <end position="505"/>
    </location>
</feature>
<evidence type="ECO:0000313" key="2">
    <source>
        <dbReference type="EMBL" id="SEK59203.1"/>
    </source>
</evidence>
<keyword evidence="1" id="KW-0472">Membrane</keyword>
<protein>
    <recommendedName>
        <fullName evidence="4">Tape measure domain-containing protein</fullName>
    </recommendedName>
</protein>
<feature type="transmembrane region" description="Helical" evidence="1">
    <location>
        <begin position="436"/>
        <end position="459"/>
    </location>
</feature>
<dbReference type="EMBL" id="FOAK01000003">
    <property type="protein sequence ID" value="SEK59203.1"/>
    <property type="molecule type" value="Genomic_DNA"/>
</dbReference>
<dbReference type="Proteomes" id="UP000199506">
    <property type="component" value="Unassembled WGS sequence"/>
</dbReference>
<name>A0A1H7I9F9_9EURY</name>
<accession>A0A1H7I9F9</accession>
<evidence type="ECO:0008006" key="4">
    <source>
        <dbReference type="Google" id="ProtNLM"/>
    </source>
</evidence>
<feature type="transmembrane region" description="Helical" evidence="1">
    <location>
        <begin position="816"/>
        <end position="836"/>
    </location>
</feature>
<organism evidence="2 3">
    <name type="scientific">Methanobrevibacter gottschalkii</name>
    <dbReference type="NCBI Taxonomy" id="190974"/>
    <lineage>
        <taxon>Archaea</taxon>
        <taxon>Methanobacteriati</taxon>
        <taxon>Methanobacteriota</taxon>
        <taxon>Methanomada group</taxon>
        <taxon>Methanobacteria</taxon>
        <taxon>Methanobacteriales</taxon>
        <taxon>Methanobacteriaceae</taxon>
        <taxon>Methanobrevibacter</taxon>
    </lineage>
</organism>
<feature type="transmembrane region" description="Helical" evidence="1">
    <location>
        <begin position="726"/>
        <end position="749"/>
    </location>
</feature>
<feature type="transmembrane region" description="Helical" evidence="1">
    <location>
        <begin position="701"/>
        <end position="720"/>
    </location>
</feature>
<keyword evidence="1" id="KW-1133">Transmembrane helix</keyword>
<feature type="transmembrane region" description="Helical" evidence="1">
    <location>
        <begin position="769"/>
        <end position="796"/>
    </location>
</feature>
<evidence type="ECO:0000313" key="3">
    <source>
        <dbReference type="Proteomes" id="UP000199506"/>
    </source>
</evidence>
<feature type="transmembrane region" description="Helical" evidence="1">
    <location>
        <begin position="672"/>
        <end position="694"/>
    </location>
</feature>
<feature type="transmembrane region" description="Helical" evidence="1">
    <location>
        <begin position="551"/>
        <end position="572"/>
    </location>
</feature>
<reference evidence="2 3" key="1">
    <citation type="submission" date="2016-10" db="EMBL/GenBank/DDBJ databases">
        <authorList>
            <person name="de Groot N.N."/>
        </authorList>
    </citation>
    <scope>NUCLEOTIDE SEQUENCE [LARGE SCALE GENOMIC DNA]</scope>
    <source>
        <strain evidence="2 3">DSM 11978</strain>
    </source>
</reference>
<keyword evidence="1" id="KW-0812">Transmembrane</keyword>
<gene>
    <name evidence="2" type="ORF">SAMN05216439_1181</name>
</gene>
<evidence type="ECO:0000256" key="1">
    <source>
        <dbReference type="SAM" id="Phobius"/>
    </source>
</evidence>
<sequence length="1514" mass="162833">MVSKQVIRVILEAEETISKAAKQAEKAIKDMGVSGKNSMDGINQASHTAQQTMSRMEKFVKSAKTRFDSLRKSGSSAFDKIKQKVGNAVNSIGKITNVSNTASKAMDRIKGVSDGVRSKFDSLKNSVSSFGSSSTKTFSEVSNSEQRALIPLQQLSTEAGIVSSKMGSSFIEVKGTVVGTGSSFDNLRNKIVNFSSTAKNRITQAFTSATASAKGKLAGLSNSISQARAKLNQFNTSARGAGGGLGFLRTAASMTAGMIGYDLVNSFAQSARANINAQSNIEAFGKRIKMTGSEVGDFRSGLDKLQSEFRKVDMDAVGASALEMGVKFNIPKEAMIDLSRTTAVMSSAFVKEGRTQEDAILAVSDAMDGQFKRMLELGIDQQKLMDNGWDGDLKNKTGLLEAMNKTLKTMGFEETAKQVKTLDDAYAAISVSGGQLLSAVLVPITPYLILISNAIYDVVTKAKGFIKSMQDAWNNMPDWGKAASLITGVGFAVSVLSIIIMTRLIPSLFTAAINLGLISGEELAATFATGGLSGAFGLLATATWSAVTSMVAFAAPILAVVAVIGVLVYAIYEVGKAFGWWTDVGSMLDAIKNNIGRLWDAFINHPDVQATIHAIGDAWKWLNDSLKPVVDWLKGIWNQIFPESAKGKVDGTRIIIDSIGDAFSGISTPIRFAIMVLQGAWSVLSSLVGTAVGIGQGIYDALKPIVCILLGCSPGIVPALGKVLEIFGTVWNAIVSLLSGVMPSVISAIQPVLDILTIIGEFLLGTFQFAWQTIIIVFMTVWNHLQVIITIFNQFLSGQITLQTMLGQIWAVIKSMFFSVLAIIIARVGLFARFIVNKAISAARGFVNAIINRITSLPGRVFSILIGVVGRIASAGSSWISNARSTASSMVSNVISHVSQLPGRVGQEFMNIGSRIVSAGSDLVNKAKNIGKNIVNGLLGAMGIHSPGTIQTKVVTEFKNMVGRVQEWIKPAGETAKEFGETLVDEFGNPTLEADTSLVQELDTPTMNIGIDTTQLNSANQDVINQYGNLANVTGNSLQSIVSQDKIAFNTIKANDTAQMSTIAATVGNKMQQMTNHVKTNMNNIVSKNKQGFISAKNNTTTQLNSMVSKTKTANSKMISSWKGMSNDVISFAGKIKTQSSQHFDKLGSKIGSFYRKLQNPGGFGAGPSSPSGRVSTVKRSGTNGFRAISNALRKYQMPQTMTLSEIRTNPFISMDNVGSYVTSSNNKFNVADLVRAGNFKIPIGLEDPFNKKSGAGWLDSVGKHINKIKSTSDKWRMKGPKIIGKYATSIGFKVGDFENGTPKIDFATFKQIAEDVFSQCHYAFYFNSNKWGSWMNAFQHGDMNCSDSSDALIAMAHSMGLPASKVHGHWGSVGHFWANVAGHKMDTTGWMNQRNWTPSASHAGPAPRGLTFGEFIDAIKSEKESSVVSTSNNNDGDDVEINGKVTVEHIHKFIDLPENVSAAEVARLINEAPEDENWLIKLIKLLVKDKNFQNMDLKEKIRINKKNARAGGI</sequence>
<dbReference type="OrthoDB" id="82622at2157"/>
<dbReference type="STRING" id="190974.SAMN05216439_1181"/>
<proteinExistence type="predicted"/>
<dbReference type="RefSeq" id="WP_091699039.1">
    <property type="nucleotide sequence ID" value="NZ_FOAK01000003.1"/>
</dbReference>